<name>A0A7C9AFM7_OPUST</name>
<sequence>MPGFKGAPADSSRPPSEAARAFLLRCSARSFCFASFSNRLWNSKVSSSFLSSASSSIFLRKSSSFSTPQPSETTISVSIRSSSSWTDVTENCSSTSSCSLELPAFESLLLLKSLFLFLSFTFSCMFFRLSFPFPELFLESRASSAKKASLAASDFSVASFSARSSKCARRNDFTSGNNIK</sequence>
<proteinExistence type="predicted"/>
<dbReference type="EMBL" id="GISG01227720">
    <property type="protein sequence ID" value="MBA4665590.1"/>
    <property type="molecule type" value="Transcribed_RNA"/>
</dbReference>
<protein>
    <submittedName>
        <fullName evidence="1">Uncharacterized protein</fullName>
    </submittedName>
</protein>
<dbReference type="AlphaFoldDB" id="A0A7C9AFM7"/>
<evidence type="ECO:0000313" key="1">
    <source>
        <dbReference type="EMBL" id="MBA4665590.1"/>
    </source>
</evidence>
<accession>A0A7C9AFM7</accession>
<organism evidence="1">
    <name type="scientific">Opuntia streptacantha</name>
    <name type="common">Prickly pear cactus</name>
    <name type="synonym">Opuntia cardona</name>
    <dbReference type="NCBI Taxonomy" id="393608"/>
    <lineage>
        <taxon>Eukaryota</taxon>
        <taxon>Viridiplantae</taxon>
        <taxon>Streptophyta</taxon>
        <taxon>Embryophyta</taxon>
        <taxon>Tracheophyta</taxon>
        <taxon>Spermatophyta</taxon>
        <taxon>Magnoliopsida</taxon>
        <taxon>eudicotyledons</taxon>
        <taxon>Gunneridae</taxon>
        <taxon>Pentapetalae</taxon>
        <taxon>Caryophyllales</taxon>
        <taxon>Cactineae</taxon>
        <taxon>Cactaceae</taxon>
        <taxon>Opuntioideae</taxon>
        <taxon>Opuntia</taxon>
    </lineage>
</organism>
<reference evidence="1" key="2">
    <citation type="submission" date="2020-07" db="EMBL/GenBank/DDBJ databases">
        <authorList>
            <person name="Vera ALvarez R."/>
            <person name="Arias-Moreno D.M."/>
            <person name="Jimenez-Jacinto V."/>
            <person name="Jimenez-Bremont J.F."/>
            <person name="Swaminathan K."/>
            <person name="Moose S.P."/>
            <person name="Guerrero-Gonzalez M.L."/>
            <person name="Marino-Ramirez L."/>
            <person name="Landsman D."/>
            <person name="Rodriguez-Kessler M."/>
            <person name="Delgado-Sanchez P."/>
        </authorList>
    </citation>
    <scope>NUCLEOTIDE SEQUENCE</scope>
    <source>
        <tissue evidence="1">Cladode</tissue>
    </source>
</reference>
<reference evidence="1" key="1">
    <citation type="journal article" date="2013" name="J. Plant Res.">
        <title>Effect of fungi and light on seed germination of three Opuntia species from semiarid lands of central Mexico.</title>
        <authorList>
            <person name="Delgado-Sanchez P."/>
            <person name="Jimenez-Bremont J.F."/>
            <person name="Guerrero-Gonzalez Mde L."/>
            <person name="Flores J."/>
        </authorList>
    </citation>
    <scope>NUCLEOTIDE SEQUENCE</scope>
    <source>
        <tissue evidence="1">Cladode</tissue>
    </source>
</reference>